<dbReference type="Gene3D" id="3.30.450.40">
    <property type="match status" value="2"/>
</dbReference>
<dbReference type="AlphaFoldDB" id="A0A3B0VIZ3"/>
<reference evidence="1" key="1">
    <citation type="submission" date="2018-06" db="EMBL/GenBank/DDBJ databases">
        <authorList>
            <person name="Zhirakovskaya E."/>
        </authorList>
    </citation>
    <scope>NUCLEOTIDE SEQUENCE</scope>
</reference>
<organism evidence="1">
    <name type="scientific">hydrothermal vent metagenome</name>
    <dbReference type="NCBI Taxonomy" id="652676"/>
    <lineage>
        <taxon>unclassified sequences</taxon>
        <taxon>metagenomes</taxon>
        <taxon>ecological metagenomes</taxon>
    </lineage>
</organism>
<evidence type="ECO:0008006" key="2">
    <source>
        <dbReference type="Google" id="ProtNLM"/>
    </source>
</evidence>
<dbReference type="InterPro" id="IPR029016">
    <property type="entry name" value="GAF-like_dom_sf"/>
</dbReference>
<gene>
    <name evidence="1" type="ORF">MNBD_CHLOROFLEXI01-3038</name>
</gene>
<dbReference type="EMBL" id="UOEU01000319">
    <property type="protein sequence ID" value="VAW32076.1"/>
    <property type="molecule type" value="Genomic_DNA"/>
</dbReference>
<accession>A0A3B0VIZ3</accession>
<name>A0A3B0VIZ3_9ZZZZ</name>
<evidence type="ECO:0000313" key="1">
    <source>
        <dbReference type="EMBL" id="VAW32076.1"/>
    </source>
</evidence>
<protein>
    <recommendedName>
        <fullName evidence="2">GAF domain-containing protein</fullName>
    </recommendedName>
</protein>
<proteinExistence type="predicted"/>
<dbReference type="SUPFAM" id="SSF55781">
    <property type="entry name" value="GAF domain-like"/>
    <property type="match status" value="2"/>
</dbReference>
<sequence>MDNRGILTSPRRGRQVATQMLEEIEKFLAFEADEADIALFASLLAEQGMAIVTSTQMMHALLPLLQNAETAVILRLNSFQTHFLEKLANAREGIQQRYQETAQAALQRALHEQLDHQTSLHEAQKQRNDNLNQILQLNTHLSQISDEATLLREAVNGMCAALNIAHVTLFEADQSPKNWRVITTTAPFLTQGDEAPAKTADLLETALTKDGEAVTAYETDKNDGIVVGIILRVGSQLLGSLVAHHDNLDSENFEEYLILVRTFAQNLSALWHNLHLLNETQQRTHELEILHGRYLDSIWNTPEAMLQARADGSNLNIVREVSNGEASITEETSPAVQTTEFSYPLQIGEHRFGQINLPSINNLADEDRTFVQDLIREMGSALNNAQFVQTTRTHSNQLRLAAEVSRAATTILDRDQLIREVVELIRSRFNFYYVGLFLVD</sequence>
<feature type="non-terminal residue" evidence="1">
    <location>
        <position position="440"/>
    </location>
</feature>